<proteinExistence type="predicted"/>
<accession>A0A2S9I851</accession>
<dbReference type="Proteomes" id="UP000239181">
    <property type="component" value="Unassembled WGS sequence"/>
</dbReference>
<name>A0A2S9I851_9GAMM</name>
<reference evidence="2 3" key="1">
    <citation type="submission" date="2017-10" db="EMBL/GenBank/DDBJ databases">
        <title>Draft genome of two endophytic bacteria isolated from 'guarana' Paullinia cupana (Mart.) Ducke.</title>
        <authorList>
            <person name="Siqueira K.A."/>
            <person name="Liotti R.G."/>
            <person name="Mendes T.A."/>
            <person name="Soares M.A."/>
        </authorList>
    </citation>
    <scope>NUCLEOTIDE SEQUENCE [LARGE SCALE GENOMIC DNA]</scope>
    <source>
        <strain evidence="2 3">342</strain>
    </source>
</reference>
<dbReference type="AlphaFoldDB" id="A0A2S9I851"/>
<comment type="caution">
    <text evidence="2">The sequence shown here is derived from an EMBL/GenBank/DDBJ whole genome shotgun (WGS) entry which is preliminary data.</text>
</comment>
<protein>
    <submittedName>
        <fullName evidence="2">Uncharacterized protein</fullName>
    </submittedName>
</protein>
<evidence type="ECO:0000256" key="1">
    <source>
        <dbReference type="SAM" id="MobiDB-lite"/>
    </source>
</evidence>
<evidence type="ECO:0000313" key="2">
    <source>
        <dbReference type="EMBL" id="PRD13955.1"/>
    </source>
</evidence>
<dbReference type="OrthoDB" id="9256136at2"/>
<feature type="compositionally biased region" description="Low complexity" evidence="1">
    <location>
        <begin position="100"/>
        <end position="112"/>
    </location>
</feature>
<keyword evidence="3" id="KW-1185">Reference proteome</keyword>
<sequence>MNTPNSLLTLCFICLITTACTTQKALKETKRQFDNGEYGWALYTGTVGVTVAAIADVFTLGGTSDVNTGTSALSSAANTAAPNSSAAKALSSMASAAPTTSSFSGQSGTTPTAQASDSAALPPVDVSTFNTKDYLPKNGQCAKNLSYLSDRLPAVDNPNISQIRQEVLKGDMLEIMRNINKEGKTPDEGIQLSLQQAEAYDKSGSDALQTAEQTDGQGITAAQFAQQIKAGTLKIDVCDGIRNSSLCAATIYAYGAIGSRAAAANLQCYKRTNQWPKA</sequence>
<dbReference type="RefSeq" id="WP_105594174.1">
    <property type="nucleotide sequence ID" value="NZ_PDET01000014.1"/>
</dbReference>
<dbReference type="EMBL" id="PDET01000014">
    <property type="protein sequence ID" value="PRD13955.1"/>
    <property type="molecule type" value="Genomic_DNA"/>
</dbReference>
<gene>
    <name evidence="2" type="ORF">CQW29_18280</name>
</gene>
<organism evidence="2 3">
    <name type="scientific">Pantoea coffeiphila</name>
    <dbReference type="NCBI Taxonomy" id="1465635"/>
    <lineage>
        <taxon>Bacteria</taxon>
        <taxon>Pseudomonadati</taxon>
        <taxon>Pseudomonadota</taxon>
        <taxon>Gammaproteobacteria</taxon>
        <taxon>Enterobacterales</taxon>
        <taxon>Erwiniaceae</taxon>
        <taxon>Pantoea</taxon>
    </lineage>
</organism>
<feature type="region of interest" description="Disordered" evidence="1">
    <location>
        <begin position="100"/>
        <end position="121"/>
    </location>
</feature>
<evidence type="ECO:0000313" key="3">
    <source>
        <dbReference type="Proteomes" id="UP000239181"/>
    </source>
</evidence>